<keyword evidence="8 14" id="KW-0030">Aminoacyl-tRNA synthetase</keyword>
<evidence type="ECO:0000256" key="7">
    <source>
        <dbReference type="ARBA" id="ARBA00022917"/>
    </source>
</evidence>
<dbReference type="InterPro" id="IPR002300">
    <property type="entry name" value="aa-tRNA-synth_Ia"/>
</dbReference>
<keyword evidence="6" id="KW-0067">ATP-binding</keyword>
<dbReference type="InterPro" id="IPR013155">
    <property type="entry name" value="M/V/L/I-tRNA-synth_anticd-bd"/>
</dbReference>
<evidence type="ECO:0000256" key="10">
    <source>
        <dbReference type="ARBA" id="ARBA00048359"/>
    </source>
</evidence>
<evidence type="ECO:0000259" key="12">
    <source>
        <dbReference type="Pfam" id="PF06827"/>
    </source>
</evidence>
<sequence length="325" mass="36505">MSKSIGNVVIPNDVMKQLGADILRLWVASVDYQADVRVSDKILKQVSESYRKIRNTFRFLLGNLHDFDPAKDYVNNLSGVDLFMLVRLNEVIEKVTQAYDQYQFSTVYHTIHNFCTIELSSFYMDLAKDTLYIEHADHPARRAIQTVMYEVLVSLTKLVSPIISHTADEVWEHIPDVTEASVQLTDMPTVKSYGDVEELKAKWNQFMNIRDDVLKALEQARNEKKIGKSLTAAITLYSSGDVRNILQNTADLEKLFIVSGVTLAGEVNDAPSDAVSFDELAIVVEQADGETCERCWVVSQTVGADEEHKGLCSSCADTVKGHYVN</sequence>
<evidence type="ECO:0000256" key="4">
    <source>
        <dbReference type="ARBA" id="ARBA00022598"/>
    </source>
</evidence>
<accession>W4PWQ1</accession>
<dbReference type="Gene3D" id="3.40.50.620">
    <property type="entry name" value="HUPs"/>
    <property type="match status" value="1"/>
</dbReference>
<dbReference type="Pfam" id="PF06827">
    <property type="entry name" value="zf-FPG_IleRS"/>
    <property type="match status" value="1"/>
</dbReference>
<dbReference type="EMBL" id="BAUT01000001">
    <property type="protein sequence ID" value="GAE24172.1"/>
    <property type="molecule type" value="Genomic_DNA"/>
</dbReference>
<evidence type="ECO:0000259" key="13">
    <source>
        <dbReference type="Pfam" id="PF08264"/>
    </source>
</evidence>
<reference evidence="14" key="1">
    <citation type="journal article" date="2014" name="Genome Announc.">
        <title>Draft Genome Sequences of Three Alkaliphilic Bacillus Strains, Bacillus wakoensis JCM 9140T, Bacillus akibai JCM 9157T, and Bacillus hemicellulosilyticus JCM 9152T.</title>
        <authorList>
            <person name="Yuki M."/>
            <person name="Oshima K."/>
            <person name="Suda W."/>
            <person name="Oshida Y."/>
            <person name="Kitamura K."/>
            <person name="Iida T."/>
            <person name="Hattori M."/>
            <person name="Ohkuma M."/>
        </authorList>
    </citation>
    <scope>NUCLEOTIDE SEQUENCE [LARGE SCALE GENOMIC DNA]</scope>
    <source>
        <strain evidence="14">JCM 9140</strain>
    </source>
</reference>
<dbReference type="Gene3D" id="1.10.730.20">
    <property type="match status" value="1"/>
</dbReference>
<dbReference type="InterPro" id="IPR009080">
    <property type="entry name" value="tRNAsynth_Ia_anticodon-bd"/>
</dbReference>
<evidence type="ECO:0000256" key="2">
    <source>
        <dbReference type="ARBA" id="ARBA00013165"/>
    </source>
</evidence>
<keyword evidence="15" id="KW-1185">Reference proteome</keyword>
<evidence type="ECO:0000256" key="6">
    <source>
        <dbReference type="ARBA" id="ARBA00022840"/>
    </source>
</evidence>
<dbReference type="SUPFAM" id="SSF47323">
    <property type="entry name" value="Anticodon-binding domain of a subclass of class I aminoacyl-tRNA synthetases"/>
    <property type="match status" value="1"/>
</dbReference>
<keyword evidence="4" id="KW-0436">Ligase</keyword>
<keyword evidence="3" id="KW-0963">Cytoplasm</keyword>
<dbReference type="Pfam" id="PF00133">
    <property type="entry name" value="tRNA-synt_1"/>
    <property type="match status" value="1"/>
</dbReference>
<dbReference type="GO" id="GO:0000049">
    <property type="term" value="F:tRNA binding"/>
    <property type="evidence" value="ECO:0007669"/>
    <property type="project" value="InterPro"/>
</dbReference>
<comment type="caution">
    <text evidence="14">The sequence shown here is derived from an EMBL/GenBank/DDBJ whole genome shotgun (WGS) entry which is preliminary data.</text>
</comment>
<dbReference type="STRING" id="1236970.JCM9140_82"/>
<evidence type="ECO:0000313" key="15">
    <source>
        <dbReference type="Proteomes" id="UP000018890"/>
    </source>
</evidence>
<evidence type="ECO:0000256" key="3">
    <source>
        <dbReference type="ARBA" id="ARBA00022490"/>
    </source>
</evidence>
<dbReference type="InterPro" id="IPR050081">
    <property type="entry name" value="Ile-tRNA_ligase"/>
</dbReference>
<evidence type="ECO:0000313" key="14">
    <source>
        <dbReference type="EMBL" id="GAE24172.1"/>
    </source>
</evidence>
<comment type="function">
    <text evidence="9">Catalyzes the attachment of isoleucine to tRNA(Ile). As IleRS can inadvertently accommodate and process structurally similar amino acids such as valine, to avoid such errors it has two additional distinct tRNA(Ile)-dependent editing activities. One activity is designated as 'pretransfer' editing and involves the hydrolysis of activated Val-AMP. The other activity is designated 'posttransfer' editing and involves deacylation of mischarged Val-tRNA(Ile).</text>
</comment>
<dbReference type="GO" id="GO:0006428">
    <property type="term" value="P:isoleucyl-tRNA aminoacylation"/>
    <property type="evidence" value="ECO:0007669"/>
    <property type="project" value="TreeGrafter"/>
</dbReference>
<dbReference type="GO" id="GO:0005829">
    <property type="term" value="C:cytosol"/>
    <property type="evidence" value="ECO:0007669"/>
    <property type="project" value="TreeGrafter"/>
</dbReference>
<name>W4PWQ1_9BACI</name>
<keyword evidence="7" id="KW-0648">Protein biosynthesis</keyword>
<dbReference type="Proteomes" id="UP000018890">
    <property type="component" value="Unassembled WGS sequence"/>
</dbReference>
<dbReference type="GO" id="GO:0004822">
    <property type="term" value="F:isoleucine-tRNA ligase activity"/>
    <property type="evidence" value="ECO:0007669"/>
    <property type="project" value="UniProtKB-EC"/>
</dbReference>
<feature type="domain" description="Zinc finger FPG/IleRS-type" evidence="12">
    <location>
        <begin position="289"/>
        <end position="317"/>
    </location>
</feature>
<dbReference type="SUPFAM" id="SSF52374">
    <property type="entry name" value="Nucleotidylyl transferase"/>
    <property type="match status" value="1"/>
</dbReference>
<dbReference type="PANTHER" id="PTHR42765">
    <property type="entry name" value="SOLEUCYL-TRNA SYNTHETASE"/>
    <property type="match status" value="1"/>
</dbReference>
<protein>
    <recommendedName>
        <fullName evidence="2">isoleucine--tRNA ligase</fullName>
        <ecNumber evidence="2">6.1.1.5</ecNumber>
    </recommendedName>
</protein>
<proteinExistence type="inferred from homology"/>
<gene>
    <name evidence="14" type="ORF">JCM9140_82</name>
</gene>
<evidence type="ECO:0000256" key="5">
    <source>
        <dbReference type="ARBA" id="ARBA00022741"/>
    </source>
</evidence>
<dbReference type="AlphaFoldDB" id="W4PWQ1"/>
<evidence type="ECO:0000256" key="8">
    <source>
        <dbReference type="ARBA" id="ARBA00023146"/>
    </source>
</evidence>
<dbReference type="PANTHER" id="PTHR42765:SF1">
    <property type="entry name" value="ISOLEUCINE--TRNA LIGASE, MITOCHONDRIAL"/>
    <property type="match status" value="1"/>
</dbReference>
<evidence type="ECO:0000256" key="1">
    <source>
        <dbReference type="ARBA" id="ARBA00006887"/>
    </source>
</evidence>
<feature type="domain" description="Aminoacyl-tRNA synthetase class Ia" evidence="11">
    <location>
        <begin position="1"/>
        <end position="39"/>
    </location>
</feature>
<feature type="domain" description="Methionyl/Valyl/Leucyl/Isoleucyl-tRNA synthetase anticodon-binding" evidence="13">
    <location>
        <begin position="83"/>
        <end position="234"/>
    </location>
</feature>
<dbReference type="Pfam" id="PF08264">
    <property type="entry name" value="Anticodon_1"/>
    <property type="match status" value="1"/>
</dbReference>
<dbReference type="InterPro" id="IPR033708">
    <property type="entry name" value="Anticodon_Ile_BEm"/>
</dbReference>
<dbReference type="FunFam" id="1.10.730.20:FF:000001">
    <property type="entry name" value="Isoleucine--tRNA ligase"/>
    <property type="match status" value="1"/>
</dbReference>
<dbReference type="InterPro" id="IPR014729">
    <property type="entry name" value="Rossmann-like_a/b/a_fold"/>
</dbReference>
<dbReference type="EC" id="6.1.1.5" evidence="2"/>
<dbReference type="InterPro" id="IPR010663">
    <property type="entry name" value="Znf_FPG/IleRS"/>
</dbReference>
<evidence type="ECO:0000256" key="9">
    <source>
        <dbReference type="ARBA" id="ARBA00025217"/>
    </source>
</evidence>
<dbReference type="CDD" id="cd07960">
    <property type="entry name" value="Anticodon_Ia_Ile_BEm"/>
    <property type="match status" value="1"/>
</dbReference>
<comment type="catalytic activity">
    <reaction evidence="10">
        <text>tRNA(Ile) + L-isoleucine + ATP = L-isoleucyl-tRNA(Ile) + AMP + diphosphate</text>
        <dbReference type="Rhea" id="RHEA:11060"/>
        <dbReference type="Rhea" id="RHEA-COMP:9666"/>
        <dbReference type="Rhea" id="RHEA-COMP:9695"/>
        <dbReference type="ChEBI" id="CHEBI:30616"/>
        <dbReference type="ChEBI" id="CHEBI:33019"/>
        <dbReference type="ChEBI" id="CHEBI:58045"/>
        <dbReference type="ChEBI" id="CHEBI:78442"/>
        <dbReference type="ChEBI" id="CHEBI:78528"/>
        <dbReference type="ChEBI" id="CHEBI:456215"/>
        <dbReference type="EC" id="6.1.1.5"/>
    </reaction>
</comment>
<evidence type="ECO:0000259" key="11">
    <source>
        <dbReference type="Pfam" id="PF00133"/>
    </source>
</evidence>
<dbReference type="GO" id="GO:0005524">
    <property type="term" value="F:ATP binding"/>
    <property type="evidence" value="ECO:0007669"/>
    <property type="project" value="UniProtKB-KW"/>
</dbReference>
<organism evidence="14 15">
    <name type="scientific">Halalkalibacter wakoensis JCM 9140</name>
    <dbReference type="NCBI Taxonomy" id="1236970"/>
    <lineage>
        <taxon>Bacteria</taxon>
        <taxon>Bacillati</taxon>
        <taxon>Bacillota</taxon>
        <taxon>Bacilli</taxon>
        <taxon>Bacillales</taxon>
        <taxon>Bacillaceae</taxon>
        <taxon>Halalkalibacter</taxon>
    </lineage>
</organism>
<keyword evidence="5" id="KW-0547">Nucleotide-binding</keyword>
<comment type="similarity">
    <text evidence="1">Belongs to the class-I aminoacyl-tRNA synthetase family. IleS type 1 subfamily.</text>
</comment>